<dbReference type="Proteomes" id="UP000198582">
    <property type="component" value="Unassembled WGS sequence"/>
</dbReference>
<accession>A0A1H8Y4E4</accession>
<dbReference type="OrthoDB" id="3638497at2"/>
<sequence length="99" mass="10390">MALTPERAEVRQRLAELETELIAARFTERPAESSVSAVVDGKGRLIEVRIEDAALRGAHPERIGPGIVTALAAARAKASTAAAERMAELSDPETAGGGR</sequence>
<dbReference type="Pfam" id="PF02575">
    <property type="entry name" value="YbaB_DNA_bd"/>
    <property type="match status" value="1"/>
</dbReference>
<evidence type="ECO:0000313" key="1">
    <source>
        <dbReference type="EMBL" id="SEP47134.1"/>
    </source>
</evidence>
<name>A0A1H8Y4E4_9PSEU</name>
<gene>
    <name evidence="1" type="ORF">SAMN04489732_11145</name>
</gene>
<dbReference type="RefSeq" id="WP_091619978.1">
    <property type="nucleotide sequence ID" value="NZ_FOEF01000011.1"/>
</dbReference>
<organism evidence="1 2">
    <name type="scientific">Amycolatopsis saalfeldensis</name>
    <dbReference type="NCBI Taxonomy" id="394193"/>
    <lineage>
        <taxon>Bacteria</taxon>
        <taxon>Bacillati</taxon>
        <taxon>Actinomycetota</taxon>
        <taxon>Actinomycetes</taxon>
        <taxon>Pseudonocardiales</taxon>
        <taxon>Pseudonocardiaceae</taxon>
        <taxon>Amycolatopsis</taxon>
    </lineage>
</organism>
<protein>
    <recommendedName>
        <fullName evidence="3">YbaB/EbfC DNA-binding family protein</fullName>
    </recommendedName>
</protein>
<evidence type="ECO:0008006" key="3">
    <source>
        <dbReference type="Google" id="ProtNLM"/>
    </source>
</evidence>
<dbReference type="SUPFAM" id="SSF82607">
    <property type="entry name" value="YbaB-like"/>
    <property type="match status" value="1"/>
</dbReference>
<proteinExistence type="predicted"/>
<dbReference type="GO" id="GO:0003677">
    <property type="term" value="F:DNA binding"/>
    <property type="evidence" value="ECO:0007669"/>
    <property type="project" value="InterPro"/>
</dbReference>
<dbReference type="STRING" id="394193.SAMN04489732_11145"/>
<dbReference type="InterPro" id="IPR036894">
    <property type="entry name" value="YbaB-like_sf"/>
</dbReference>
<dbReference type="EMBL" id="FOEF01000011">
    <property type="protein sequence ID" value="SEP47134.1"/>
    <property type="molecule type" value="Genomic_DNA"/>
</dbReference>
<dbReference type="InterPro" id="IPR004401">
    <property type="entry name" value="YbaB/EbfC"/>
</dbReference>
<dbReference type="Gene3D" id="3.30.1310.10">
    <property type="entry name" value="Nucleoid-associated protein YbaB-like domain"/>
    <property type="match status" value="1"/>
</dbReference>
<evidence type="ECO:0000313" key="2">
    <source>
        <dbReference type="Proteomes" id="UP000198582"/>
    </source>
</evidence>
<keyword evidence="2" id="KW-1185">Reference proteome</keyword>
<dbReference type="AlphaFoldDB" id="A0A1H8Y4E4"/>
<reference evidence="1 2" key="1">
    <citation type="submission" date="2016-10" db="EMBL/GenBank/DDBJ databases">
        <authorList>
            <person name="de Groot N.N."/>
        </authorList>
    </citation>
    <scope>NUCLEOTIDE SEQUENCE [LARGE SCALE GENOMIC DNA]</scope>
    <source>
        <strain evidence="1 2">DSM 44993</strain>
    </source>
</reference>